<dbReference type="SUPFAM" id="SSF49777">
    <property type="entry name" value="PEBP-like"/>
    <property type="match status" value="1"/>
</dbReference>
<reference evidence="2" key="2">
    <citation type="journal article" date="2015" name="Genome Biol.">
        <title>Comparative genomics of Steinernema reveals deeply conserved gene regulatory networks.</title>
        <authorList>
            <person name="Dillman A.R."/>
            <person name="Macchietto M."/>
            <person name="Porter C.F."/>
            <person name="Rogers A."/>
            <person name="Williams B."/>
            <person name="Antoshechkin I."/>
            <person name="Lee M.M."/>
            <person name="Goodwin Z."/>
            <person name="Lu X."/>
            <person name="Lewis E.E."/>
            <person name="Goodrich-Blair H."/>
            <person name="Stock S.P."/>
            <person name="Adams B.J."/>
            <person name="Sternberg P.W."/>
            <person name="Mortazavi A."/>
        </authorList>
    </citation>
    <scope>NUCLEOTIDE SEQUENCE [LARGE SCALE GENOMIC DNA]</scope>
    <source>
        <strain evidence="2">ALL</strain>
    </source>
</reference>
<reference evidence="2" key="1">
    <citation type="submission" date="2013-11" db="EMBL/GenBank/DDBJ databases">
        <authorList>
            <person name="Sternberg P."/>
            <person name="Dillman A."/>
            <person name="Macchietto M."/>
        </authorList>
    </citation>
    <scope>NUCLEOTIDE SEQUENCE</scope>
    <source>
        <strain evidence="2">ALL</strain>
    </source>
</reference>
<name>A0A4U5NFQ9_STECR</name>
<dbReference type="PANTHER" id="PTHR11362:SF82">
    <property type="entry name" value="PHOSPHATIDYLETHANOLAMINE-BINDING PROTEIN 4"/>
    <property type="match status" value="1"/>
</dbReference>
<dbReference type="InterPro" id="IPR035810">
    <property type="entry name" value="PEBP_euk"/>
</dbReference>
<dbReference type="Pfam" id="PF01161">
    <property type="entry name" value="PBP"/>
    <property type="match status" value="1"/>
</dbReference>
<proteinExistence type="predicted"/>
<accession>A0A4U5NFQ9</accession>
<evidence type="ECO:0000313" key="2">
    <source>
        <dbReference type="EMBL" id="TKR81493.1"/>
    </source>
</evidence>
<dbReference type="EMBL" id="AZBU02000004">
    <property type="protein sequence ID" value="TKR81493.1"/>
    <property type="molecule type" value="Genomic_DNA"/>
</dbReference>
<dbReference type="OrthoDB" id="6700855at2759"/>
<feature type="chain" id="PRO_5020833060" description="Phosphatidylethanolamine-binding protein" evidence="1">
    <location>
        <begin position="18"/>
        <end position="181"/>
    </location>
</feature>
<gene>
    <name evidence="2" type="ORF">L596_015355</name>
</gene>
<keyword evidence="1" id="KW-0732">Signal</keyword>
<feature type="signal peptide" evidence="1">
    <location>
        <begin position="1"/>
        <end position="17"/>
    </location>
</feature>
<protein>
    <recommendedName>
        <fullName evidence="3">Phosphatidylethanolamine-binding protein</fullName>
    </recommendedName>
</protein>
<dbReference type="PANTHER" id="PTHR11362">
    <property type="entry name" value="PHOSPHATIDYLETHANOLAMINE-BINDING PROTEIN"/>
    <property type="match status" value="1"/>
</dbReference>
<dbReference type="InterPro" id="IPR008914">
    <property type="entry name" value="PEBP"/>
</dbReference>
<dbReference type="InterPro" id="IPR036610">
    <property type="entry name" value="PEBP-like_sf"/>
</dbReference>
<dbReference type="CDD" id="cd00866">
    <property type="entry name" value="PEBP_euk"/>
    <property type="match status" value="1"/>
</dbReference>
<sequence length="181" mass="19915">MLKCVLGLIALICCSSASEVPQIFQNFNIVPDIITVAPKDNLKVKYLTGGGLEVLCGTRAEPSQVESTPWVTWHADHNSLYTLVMVDPDARPSVREWRHWLVMNIPGNLVTKGDVVTPYAGPSPPPGSGFHRYIVLAYKQLGKLDIGDLKSAPREQFRVAQFAEDFALGRPVAGNFLQVSR</sequence>
<reference evidence="2" key="3">
    <citation type="journal article" date="2019" name="G3 (Bethesda)">
        <title>Hybrid Assembly of the Genome of the Entomopathogenic Nematode Steinernema carpocapsae Identifies the X-Chromosome.</title>
        <authorList>
            <person name="Serra L."/>
            <person name="Macchietto M."/>
            <person name="Macias-Munoz A."/>
            <person name="McGill C.J."/>
            <person name="Rodriguez I.M."/>
            <person name="Rodriguez B."/>
            <person name="Murad R."/>
            <person name="Mortazavi A."/>
        </authorList>
    </citation>
    <scope>NUCLEOTIDE SEQUENCE</scope>
    <source>
        <strain evidence="2">ALL</strain>
    </source>
</reference>
<evidence type="ECO:0008006" key="3">
    <source>
        <dbReference type="Google" id="ProtNLM"/>
    </source>
</evidence>
<dbReference type="Gene3D" id="3.90.280.10">
    <property type="entry name" value="PEBP-like"/>
    <property type="match status" value="1"/>
</dbReference>
<organism evidence="2">
    <name type="scientific">Steinernema carpocapsae</name>
    <name type="common">Entomopathogenic nematode</name>
    <dbReference type="NCBI Taxonomy" id="34508"/>
    <lineage>
        <taxon>Eukaryota</taxon>
        <taxon>Metazoa</taxon>
        <taxon>Ecdysozoa</taxon>
        <taxon>Nematoda</taxon>
        <taxon>Chromadorea</taxon>
        <taxon>Rhabditida</taxon>
        <taxon>Tylenchina</taxon>
        <taxon>Panagrolaimomorpha</taxon>
        <taxon>Strongyloidoidea</taxon>
        <taxon>Steinernematidae</taxon>
        <taxon>Steinernema</taxon>
    </lineage>
</organism>
<comment type="caution">
    <text evidence="2">The sequence shown here is derived from an EMBL/GenBank/DDBJ whole genome shotgun (WGS) entry which is preliminary data.</text>
</comment>
<dbReference type="STRING" id="34508.A0A4U5NFQ9"/>
<dbReference type="AlphaFoldDB" id="A0A4U5NFQ9"/>
<evidence type="ECO:0000256" key="1">
    <source>
        <dbReference type="SAM" id="SignalP"/>
    </source>
</evidence>